<dbReference type="GO" id="GO:0005886">
    <property type="term" value="C:plasma membrane"/>
    <property type="evidence" value="ECO:0007669"/>
    <property type="project" value="UniProtKB-SubCell"/>
</dbReference>
<dbReference type="AlphaFoldDB" id="A0A6J3BVY3"/>
<keyword evidence="10" id="KW-1185">Reference proteome</keyword>
<keyword evidence="2 9" id="KW-0716">Sensory transduction</keyword>
<feature type="transmembrane region" description="Helical" evidence="9">
    <location>
        <begin position="170"/>
        <end position="191"/>
    </location>
</feature>
<evidence type="ECO:0000256" key="2">
    <source>
        <dbReference type="ARBA" id="ARBA00022606"/>
    </source>
</evidence>
<comment type="subcellular location">
    <subcellularLocation>
        <location evidence="9">Cell membrane</location>
        <topology evidence="9">Multi-pass membrane protein</topology>
    </subcellularLocation>
    <subcellularLocation>
        <location evidence="1">Membrane</location>
        <topology evidence="1">Multi-pass membrane protein</topology>
    </subcellularLocation>
</comment>
<keyword evidence="7 9" id="KW-0675">Receptor</keyword>
<evidence type="ECO:0000256" key="1">
    <source>
        <dbReference type="ARBA" id="ARBA00004141"/>
    </source>
</evidence>
<evidence type="ECO:0000256" key="8">
    <source>
        <dbReference type="ARBA" id="ARBA00023224"/>
    </source>
</evidence>
<feature type="transmembrane region" description="Helical" evidence="9">
    <location>
        <begin position="62"/>
        <end position="82"/>
    </location>
</feature>
<accession>A0A6J3BVY3</accession>
<dbReference type="Pfam" id="PF02949">
    <property type="entry name" value="7tm_6"/>
    <property type="match status" value="1"/>
</dbReference>
<feature type="transmembrane region" description="Helical" evidence="9">
    <location>
        <begin position="211"/>
        <end position="242"/>
    </location>
</feature>
<name>A0A6J3BVY3_GALME</name>
<gene>
    <name evidence="11" type="primary">LOC113514520</name>
</gene>
<evidence type="ECO:0000313" key="11">
    <source>
        <dbReference type="RefSeq" id="XP_031764066.1"/>
    </source>
</evidence>
<dbReference type="Proteomes" id="UP001652740">
    <property type="component" value="Unplaced"/>
</dbReference>
<organism evidence="10 11">
    <name type="scientific">Galleria mellonella</name>
    <name type="common">Greater wax moth</name>
    <dbReference type="NCBI Taxonomy" id="7137"/>
    <lineage>
        <taxon>Eukaryota</taxon>
        <taxon>Metazoa</taxon>
        <taxon>Ecdysozoa</taxon>
        <taxon>Arthropoda</taxon>
        <taxon>Hexapoda</taxon>
        <taxon>Insecta</taxon>
        <taxon>Pterygota</taxon>
        <taxon>Neoptera</taxon>
        <taxon>Endopterygota</taxon>
        <taxon>Lepidoptera</taxon>
        <taxon>Glossata</taxon>
        <taxon>Ditrysia</taxon>
        <taxon>Pyraloidea</taxon>
        <taxon>Pyralidae</taxon>
        <taxon>Galleriinae</taxon>
        <taxon>Galleria</taxon>
    </lineage>
</organism>
<evidence type="ECO:0000256" key="9">
    <source>
        <dbReference type="RuleBase" id="RU351113"/>
    </source>
</evidence>
<keyword evidence="6 9" id="KW-0472">Membrane</keyword>
<proteinExistence type="inferred from homology"/>
<comment type="similarity">
    <text evidence="9">Belongs to the insect chemoreceptor superfamily. Heteromeric odorant receptor channel (TC 1.A.69) family.</text>
</comment>
<reference evidence="11" key="1">
    <citation type="submission" date="2025-08" db="UniProtKB">
        <authorList>
            <consortium name="RefSeq"/>
        </authorList>
    </citation>
    <scope>IDENTIFICATION</scope>
    <source>
        <tissue evidence="11">Whole larvae</tissue>
    </source>
</reference>
<dbReference type="GO" id="GO:0004984">
    <property type="term" value="F:olfactory receptor activity"/>
    <property type="evidence" value="ECO:0007669"/>
    <property type="project" value="InterPro"/>
</dbReference>
<feature type="transmembrane region" description="Helical" evidence="9">
    <location>
        <begin position="94"/>
        <end position="112"/>
    </location>
</feature>
<dbReference type="GO" id="GO:0007165">
    <property type="term" value="P:signal transduction"/>
    <property type="evidence" value="ECO:0007669"/>
    <property type="project" value="UniProtKB-KW"/>
</dbReference>
<evidence type="ECO:0000256" key="3">
    <source>
        <dbReference type="ARBA" id="ARBA00022692"/>
    </source>
</evidence>
<dbReference type="OrthoDB" id="8122539at2759"/>
<dbReference type="PANTHER" id="PTHR21137:SF44">
    <property type="entry name" value="ODORANT RECEPTOR 13A-RELATED"/>
    <property type="match status" value="1"/>
</dbReference>
<dbReference type="GeneID" id="113514520"/>
<dbReference type="GO" id="GO:0005549">
    <property type="term" value="F:odorant binding"/>
    <property type="evidence" value="ECO:0007669"/>
    <property type="project" value="InterPro"/>
</dbReference>
<evidence type="ECO:0000256" key="5">
    <source>
        <dbReference type="ARBA" id="ARBA00022989"/>
    </source>
</evidence>
<evidence type="ECO:0000256" key="4">
    <source>
        <dbReference type="ARBA" id="ARBA00022725"/>
    </source>
</evidence>
<keyword evidence="5 9" id="KW-1133">Transmembrane helix</keyword>
<evidence type="ECO:0000256" key="7">
    <source>
        <dbReference type="ARBA" id="ARBA00023170"/>
    </source>
</evidence>
<feature type="transmembrane region" description="Helical" evidence="9">
    <location>
        <begin position="325"/>
        <end position="351"/>
    </location>
</feature>
<dbReference type="PANTHER" id="PTHR21137">
    <property type="entry name" value="ODORANT RECEPTOR"/>
    <property type="match status" value="1"/>
</dbReference>
<dbReference type="KEGG" id="gmw:113514520"/>
<evidence type="ECO:0000256" key="6">
    <source>
        <dbReference type="ARBA" id="ARBA00023136"/>
    </source>
</evidence>
<keyword evidence="4 9" id="KW-0552">Olfaction</keyword>
<dbReference type="RefSeq" id="XP_031764066.1">
    <property type="nucleotide sequence ID" value="XM_031908206.2"/>
</dbReference>
<dbReference type="InterPro" id="IPR004117">
    <property type="entry name" value="7tm6_olfct_rcpt"/>
</dbReference>
<keyword evidence="3 9" id="KW-0812">Transmembrane</keyword>
<evidence type="ECO:0000313" key="10">
    <source>
        <dbReference type="Proteomes" id="UP001652740"/>
    </source>
</evidence>
<comment type="caution">
    <text evidence="9">Lacks conserved residue(s) required for the propagation of feature annotation.</text>
</comment>
<sequence>MASFKKKLLKKNESVGTETTEERIYSLNDYDETFVKIKKVLWILGLRLTRNDSDRVKFWFQVFYWFEFANLLGAVILEIIELIRTVTGGSFEDIIASLGMIPCMGYLISAILKSYKICYYESMYENLINELRNMWPQGKVTEDEHVIISKALKQLNFVTTEISGFYWCNYALIIGCMLPCYTAIIQIAFGQDVPKILAYLYWLPFDPLQPYVFEVLIIIQSWHTILSIMGIVSGDLLFFIFVSHITTQFDLMSLRIEKLIFVPTDQQLINIYPLAIHNKHKRNDQVASTEMQNEEIREDVHQKELLDIILRHRTLIRLCADVESLFSFSLLINFINSSVIICFLSFVIVVVEKWYEFMYKTAMVTILSQTWLICWFGQKLLDSSKRLSQALYNCGWYTSSQKIKKNIQIMLFRTGKAVGVTTYGFTIICLASYTTIIKTSWSYFTLIYNSYKMNQK</sequence>
<keyword evidence="8 9" id="KW-0807">Transducer</keyword>
<protein>
    <recommendedName>
        <fullName evidence="9">Odorant receptor</fullName>
    </recommendedName>
</protein>